<evidence type="ECO:0000313" key="3">
    <source>
        <dbReference type="Proteomes" id="UP001219525"/>
    </source>
</evidence>
<name>A0AAD6VDX9_9AGAR</name>
<feature type="region of interest" description="Disordered" evidence="1">
    <location>
        <begin position="113"/>
        <end position="132"/>
    </location>
</feature>
<gene>
    <name evidence="2" type="ORF">GGX14DRAFT_394860</name>
</gene>
<dbReference type="AlphaFoldDB" id="A0AAD6VDX9"/>
<reference evidence="2" key="1">
    <citation type="submission" date="2023-03" db="EMBL/GenBank/DDBJ databases">
        <title>Massive genome expansion in bonnet fungi (Mycena s.s.) driven by repeated elements and novel gene families across ecological guilds.</title>
        <authorList>
            <consortium name="Lawrence Berkeley National Laboratory"/>
            <person name="Harder C.B."/>
            <person name="Miyauchi S."/>
            <person name="Viragh M."/>
            <person name="Kuo A."/>
            <person name="Thoen E."/>
            <person name="Andreopoulos B."/>
            <person name="Lu D."/>
            <person name="Skrede I."/>
            <person name="Drula E."/>
            <person name="Henrissat B."/>
            <person name="Morin E."/>
            <person name="Kohler A."/>
            <person name="Barry K."/>
            <person name="LaButti K."/>
            <person name="Morin E."/>
            <person name="Salamov A."/>
            <person name="Lipzen A."/>
            <person name="Mereny Z."/>
            <person name="Hegedus B."/>
            <person name="Baldrian P."/>
            <person name="Stursova M."/>
            <person name="Weitz H."/>
            <person name="Taylor A."/>
            <person name="Grigoriev I.V."/>
            <person name="Nagy L.G."/>
            <person name="Martin F."/>
            <person name="Kauserud H."/>
        </authorList>
    </citation>
    <scope>NUCLEOTIDE SEQUENCE</scope>
    <source>
        <strain evidence="2">9144</strain>
    </source>
</reference>
<accession>A0AAD6VDX9</accession>
<dbReference type="EMBL" id="JARJCW010000029">
    <property type="protein sequence ID" value="KAJ7210060.1"/>
    <property type="molecule type" value="Genomic_DNA"/>
</dbReference>
<keyword evidence="3" id="KW-1185">Reference proteome</keyword>
<evidence type="ECO:0000313" key="2">
    <source>
        <dbReference type="EMBL" id="KAJ7210060.1"/>
    </source>
</evidence>
<proteinExistence type="predicted"/>
<dbReference type="Proteomes" id="UP001219525">
    <property type="component" value="Unassembled WGS sequence"/>
</dbReference>
<feature type="compositionally biased region" description="Gly residues" evidence="1">
    <location>
        <begin position="122"/>
        <end position="132"/>
    </location>
</feature>
<evidence type="ECO:0000256" key="1">
    <source>
        <dbReference type="SAM" id="MobiDB-lite"/>
    </source>
</evidence>
<comment type="caution">
    <text evidence="2">The sequence shown here is derived from an EMBL/GenBank/DDBJ whole genome shotgun (WGS) entry which is preliminary data.</text>
</comment>
<protein>
    <submittedName>
        <fullName evidence="2">Uncharacterized protein</fullName>
    </submittedName>
</protein>
<sequence>MAAGRGYLSIVIHAKWRGLLAVPQLRPAGLTLVLGAIWDIARGGEPIERSGRDMCIESAHAARGGAHIPCKVLSFSIDIVCPMGHGTPTVPSCQPDVGAGDWDIAHEVEWGRTGPIERSGGSEHGVGAGQAA</sequence>
<organism evidence="2 3">
    <name type="scientific">Mycena pura</name>
    <dbReference type="NCBI Taxonomy" id="153505"/>
    <lineage>
        <taxon>Eukaryota</taxon>
        <taxon>Fungi</taxon>
        <taxon>Dikarya</taxon>
        <taxon>Basidiomycota</taxon>
        <taxon>Agaricomycotina</taxon>
        <taxon>Agaricomycetes</taxon>
        <taxon>Agaricomycetidae</taxon>
        <taxon>Agaricales</taxon>
        <taxon>Marasmiineae</taxon>
        <taxon>Mycenaceae</taxon>
        <taxon>Mycena</taxon>
    </lineage>
</organism>